<feature type="binding site" evidence="8">
    <location>
        <position position="207"/>
    </location>
    <ligand>
        <name>Zn(2+)</name>
        <dbReference type="ChEBI" id="CHEBI:29105"/>
        <label>2</label>
        <note>catalytic</note>
    </ligand>
</feature>
<keyword evidence="4 8" id="KW-0479">Metal-binding</keyword>
<dbReference type="RefSeq" id="WP_405277581.1">
    <property type="nucleotide sequence ID" value="NZ_JBBHLI010000004.1"/>
</dbReference>
<keyword evidence="11" id="KW-1185">Reference proteome</keyword>
<proteinExistence type="inferred from homology"/>
<keyword evidence="6 8" id="KW-0378">Hydrolase</keyword>
<dbReference type="HAMAP" id="MF_01818">
    <property type="entry name" value="RNase_Z_BN"/>
    <property type="match status" value="1"/>
</dbReference>
<dbReference type="PANTHER" id="PTHR46018:SF2">
    <property type="entry name" value="ZINC PHOSPHODIESTERASE ELAC PROTEIN 1"/>
    <property type="match status" value="1"/>
</dbReference>
<organism evidence="10 11">
    <name type="scientific">Gaopeijia maritima</name>
    <dbReference type="NCBI Taxonomy" id="3119007"/>
    <lineage>
        <taxon>Bacteria</taxon>
        <taxon>Pseudomonadati</taxon>
        <taxon>Gemmatimonadota</taxon>
        <taxon>Longimicrobiia</taxon>
        <taxon>Gaopeijiales</taxon>
        <taxon>Gaopeijiaceae</taxon>
        <taxon>Gaopeijia</taxon>
    </lineage>
</organism>
<dbReference type="Proteomes" id="UP001484239">
    <property type="component" value="Unassembled WGS sequence"/>
</dbReference>
<comment type="catalytic activity">
    <reaction evidence="8">
        <text>Endonucleolytic cleavage of RNA, removing extra 3' nucleotides from tRNA precursor, generating 3' termini of tRNAs. A 3'-hydroxy group is left at the tRNA terminus and a 5'-phosphoryl group is left at the trailer molecule.</text>
        <dbReference type="EC" id="3.1.26.11"/>
    </reaction>
</comment>
<evidence type="ECO:0000313" key="10">
    <source>
        <dbReference type="EMBL" id="MEK9501176.1"/>
    </source>
</evidence>
<dbReference type="Pfam" id="PF00753">
    <property type="entry name" value="Lactamase_B"/>
    <property type="match status" value="1"/>
</dbReference>
<protein>
    <recommendedName>
        <fullName evidence="8">Ribonuclease Z</fullName>
        <shortName evidence="8">RNase Z</shortName>
        <ecNumber evidence="8">3.1.26.11</ecNumber>
    </recommendedName>
    <alternativeName>
        <fullName evidence="8">tRNA 3 endonuclease</fullName>
    </alternativeName>
    <alternativeName>
        <fullName evidence="8">tRNase Z</fullName>
    </alternativeName>
</protein>
<evidence type="ECO:0000256" key="3">
    <source>
        <dbReference type="ARBA" id="ARBA00022722"/>
    </source>
</evidence>
<keyword evidence="3 8" id="KW-0540">Nuclease</keyword>
<comment type="similarity">
    <text evidence="8">Belongs to the RNase Z family.</text>
</comment>
<dbReference type="PANTHER" id="PTHR46018">
    <property type="entry name" value="ZINC PHOSPHODIESTERASE ELAC PROTEIN 1"/>
    <property type="match status" value="1"/>
</dbReference>
<feature type="binding site" evidence="8">
    <location>
        <position position="207"/>
    </location>
    <ligand>
        <name>Zn(2+)</name>
        <dbReference type="ChEBI" id="CHEBI:29105"/>
        <label>1</label>
        <note>catalytic</note>
    </ligand>
</feature>
<dbReference type="CDD" id="cd07717">
    <property type="entry name" value="RNaseZ_ZiPD-like_MBL-fold"/>
    <property type="match status" value="1"/>
</dbReference>
<comment type="cofactor">
    <cofactor evidence="8">
        <name>Zn(2+)</name>
        <dbReference type="ChEBI" id="CHEBI:29105"/>
    </cofactor>
    <text evidence="8">Binds 2 Zn(2+) ions.</text>
</comment>
<keyword evidence="5 8" id="KW-0255">Endonuclease</keyword>
<evidence type="ECO:0000256" key="2">
    <source>
        <dbReference type="ARBA" id="ARBA00022694"/>
    </source>
</evidence>
<dbReference type="EC" id="3.1.26.11" evidence="8"/>
<comment type="subunit">
    <text evidence="1 8">Homodimer.</text>
</comment>
<dbReference type="InterPro" id="IPR001279">
    <property type="entry name" value="Metallo-B-lactamas"/>
</dbReference>
<dbReference type="Gene3D" id="3.60.15.10">
    <property type="entry name" value="Ribonuclease Z/Hydroxyacylglutathione hydrolase-like"/>
    <property type="match status" value="1"/>
</dbReference>
<feature type="binding site" evidence="8">
    <location>
        <position position="61"/>
    </location>
    <ligand>
        <name>Zn(2+)</name>
        <dbReference type="ChEBI" id="CHEBI:29105"/>
        <label>1</label>
        <note>catalytic</note>
    </ligand>
</feature>
<evidence type="ECO:0000256" key="5">
    <source>
        <dbReference type="ARBA" id="ARBA00022759"/>
    </source>
</evidence>
<feature type="binding site" evidence="8">
    <location>
        <position position="64"/>
    </location>
    <ligand>
        <name>Zn(2+)</name>
        <dbReference type="ChEBI" id="CHEBI:29105"/>
        <label>2</label>
        <note>catalytic</note>
    </ligand>
</feature>
<evidence type="ECO:0000256" key="1">
    <source>
        <dbReference type="ARBA" id="ARBA00011738"/>
    </source>
</evidence>
<keyword evidence="7 8" id="KW-0862">Zinc</keyword>
<comment type="caution">
    <text evidence="10">The sequence shown here is derived from an EMBL/GenBank/DDBJ whole genome shotgun (WGS) entry which is preliminary data.</text>
</comment>
<gene>
    <name evidence="8 10" type="primary">rnz</name>
    <name evidence="10" type="ORF">WI372_09315</name>
</gene>
<evidence type="ECO:0000256" key="7">
    <source>
        <dbReference type="ARBA" id="ARBA00022833"/>
    </source>
</evidence>
<feature type="domain" description="Metallo-beta-lactamase" evidence="9">
    <location>
        <begin position="18"/>
        <end position="265"/>
    </location>
</feature>
<dbReference type="EMBL" id="JBBHLI010000004">
    <property type="protein sequence ID" value="MEK9501176.1"/>
    <property type="molecule type" value="Genomic_DNA"/>
</dbReference>
<sequence>MRVTFLGTAAARPTVGRNVSALSVQREGDLVLFDCGEGTQRQMMRYGTGFALSAIFITHIHADHFLGLTGLLRTMGLQGRTEALPVYGPKRSGRILEQAVHLGLERVSFPVTVTELEPGERVERGDWAIEAFAVQHGVRAIGYALQEDDRLGRFDVERARALGVPEGPAFGRLHRGEAVEAIDGRMVHPHEVVGPSRPGRKVVYTGDTRPAPSVVEAARGADLLVHDATFLREDAERAHETHHSTAEGAARVALEAGVRRLALTHLSARYAELPHLAESEAREVFPGAVVAWDGFTIEVPFPDGEAE</sequence>
<comment type="function">
    <text evidence="8">Zinc phosphodiesterase, which displays some tRNA 3'-processing endonuclease activity. Probably involved in tRNA maturation, by removing a 3'-trailer from precursor tRNA.</text>
</comment>
<accession>A0ABU9E8V7</accession>
<dbReference type="SMART" id="SM00849">
    <property type="entry name" value="Lactamase_B"/>
    <property type="match status" value="1"/>
</dbReference>
<evidence type="ECO:0000256" key="8">
    <source>
        <dbReference type="HAMAP-Rule" id="MF_01818"/>
    </source>
</evidence>
<evidence type="ECO:0000259" key="9">
    <source>
        <dbReference type="SMART" id="SM00849"/>
    </source>
</evidence>
<evidence type="ECO:0000313" key="11">
    <source>
        <dbReference type="Proteomes" id="UP001484239"/>
    </source>
</evidence>
<feature type="binding site" evidence="8">
    <location>
        <position position="59"/>
    </location>
    <ligand>
        <name>Zn(2+)</name>
        <dbReference type="ChEBI" id="CHEBI:29105"/>
        <label>1</label>
        <note>catalytic</note>
    </ligand>
</feature>
<dbReference type="SUPFAM" id="SSF56281">
    <property type="entry name" value="Metallo-hydrolase/oxidoreductase"/>
    <property type="match status" value="1"/>
</dbReference>
<feature type="binding site" evidence="8">
    <location>
        <position position="265"/>
    </location>
    <ligand>
        <name>Zn(2+)</name>
        <dbReference type="ChEBI" id="CHEBI:29105"/>
        <label>2</label>
        <note>catalytic</note>
    </ligand>
</feature>
<dbReference type="NCBIfam" id="TIGR02651">
    <property type="entry name" value="RNase_Z"/>
    <property type="match status" value="1"/>
</dbReference>
<reference evidence="10 11" key="1">
    <citation type="submission" date="2024-02" db="EMBL/GenBank/DDBJ databases">
        <title>A novel Gemmatimonadota bacterium.</title>
        <authorList>
            <person name="Du Z.-J."/>
            <person name="Ye Y.-Q."/>
        </authorList>
    </citation>
    <scope>NUCLEOTIDE SEQUENCE [LARGE SCALE GENOMIC DNA]</scope>
    <source>
        <strain evidence="10 11">DH-20</strain>
    </source>
</reference>
<feature type="binding site" evidence="8">
    <location>
        <position position="63"/>
    </location>
    <ligand>
        <name>Zn(2+)</name>
        <dbReference type="ChEBI" id="CHEBI:29105"/>
        <label>2</label>
        <note>catalytic</note>
    </ligand>
</feature>
<dbReference type="NCBIfam" id="NF000801">
    <property type="entry name" value="PRK00055.1-3"/>
    <property type="match status" value="1"/>
</dbReference>
<keyword evidence="2 8" id="KW-0819">tRNA processing</keyword>
<dbReference type="InterPro" id="IPR036866">
    <property type="entry name" value="RibonucZ/Hydroxyglut_hydro"/>
</dbReference>
<dbReference type="InterPro" id="IPR013471">
    <property type="entry name" value="RNase_Z/BN"/>
</dbReference>
<feature type="binding site" evidence="8">
    <location>
        <position position="136"/>
    </location>
    <ligand>
        <name>Zn(2+)</name>
        <dbReference type="ChEBI" id="CHEBI:29105"/>
        <label>1</label>
        <note>catalytic</note>
    </ligand>
</feature>
<evidence type="ECO:0000256" key="4">
    <source>
        <dbReference type="ARBA" id="ARBA00022723"/>
    </source>
</evidence>
<name>A0ABU9E8V7_9BACT</name>
<feature type="active site" description="Proton acceptor" evidence="8">
    <location>
        <position position="63"/>
    </location>
</feature>
<dbReference type="GO" id="GO:0042781">
    <property type="term" value="F:3'-tRNA processing endoribonuclease activity"/>
    <property type="evidence" value="ECO:0007669"/>
    <property type="project" value="UniProtKB-EC"/>
</dbReference>
<evidence type="ECO:0000256" key="6">
    <source>
        <dbReference type="ARBA" id="ARBA00022801"/>
    </source>
</evidence>